<evidence type="ECO:0000256" key="3">
    <source>
        <dbReference type="ARBA" id="ARBA00019406"/>
    </source>
</evidence>
<proteinExistence type="inferred from homology"/>
<dbReference type="PROSITE" id="PS51808">
    <property type="entry name" value="CHCH"/>
    <property type="match status" value="1"/>
</dbReference>
<dbReference type="Gene3D" id="1.10.287.1130">
    <property type="entry name" value="CytochromE C oxidase copper chaperone"/>
    <property type="match status" value="1"/>
</dbReference>
<evidence type="ECO:0000256" key="7">
    <source>
        <dbReference type="PIRSR" id="PIRSR627179-50"/>
    </source>
</evidence>
<comment type="subcellular location">
    <subcellularLocation>
        <location evidence="1">Mitochondrion intermembrane space</location>
    </subcellularLocation>
</comment>
<keyword evidence="5" id="KW-0496">Mitochondrion</keyword>
<evidence type="ECO:0000313" key="8">
    <source>
        <dbReference type="EMBL" id="RCK55404.1"/>
    </source>
</evidence>
<comment type="caution">
    <text evidence="8">The sequence shown here is derived from an EMBL/GenBank/DDBJ whole genome shotgun (WGS) entry which is preliminary data.</text>
</comment>
<dbReference type="OrthoDB" id="13601at2759"/>
<dbReference type="FunFam" id="1.10.287.1130:FF:000008">
    <property type="entry name" value="Cx9C motif-containing protein 4, mitochondrial"/>
    <property type="match status" value="1"/>
</dbReference>
<keyword evidence="6 7" id="KW-1015">Disulfide bond</keyword>
<gene>
    <name evidence="8" type="primary">CMC4_1</name>
    <name evidence="8" type="ORF">Cantr_04144</name>
</gene>
<dbReference type="AlphaFoldDB" id="A0A367XP36"/>
<name>A0A367XP36_9ASCO</name>
<dbReference type="Proteomes" id="UP000253472">
    <property type="component" value="Unassembled WGS sequence"/>
</dbReference>
<reference evidence="8 9" key="1">
    <citation type="submission" date="2018-06" db="EMBL/GenBank/DDBJ databases">
        <title>Whole genome sequencing of Candida tropicalis (genome annotated by CSBL at Korea University).</title>
        <authorList>
            <person name="Ahn J."/>
        </authorList>
    </citation>
    <scope>NUCLEOTIDE SEQUENCE [LARGE SCALE GENOMIC DNA]</scope>
    <source>
        <strain evidence="8 9">ATCC 20962</strain>
    </source>
</reference>
<dbReference type="STRING" id="5486.A0A367XP36"/>
<comment type="similarity">
    <text evidence="2">Belongs to the CMC4 family.</text>
</comment>
<evidence type="ECO:0000313" key="9">
    <source>
        <dbReference type="Proteomes" id="UP000253472"/>
    </source>
</evidence>
<feature type="disulfide bond" evidence="7">
    <location>
        <begin position="18"/>
        <end position="29"/>
    </location>
</feature>
<dbReference type="PANTHER" id="PTHR15590:SF0">
    <property type="entry name" value="CX9C MOTIF-CONTAINING PROTEIN 4"/>
    <property type="match status" value="1"/>
</dbReference>
<evidence type="ECO:0000256" key="5">
    <source>
        <dbReference type="ARBA" id="ARBA00023128"/>
    </source>
</evidence>
<keyword evidence="4" id="KW-0677">Repeat</keyword>
<evidence type="ECO:0000256" key="4">
    <source>
        <dbReference type="ARBA" id="ARBA00022737"/>
    </source>
</evidence>
<dbReference type="EMBL" id="QLNQ01000030">
    <property type="protein sequence ID" value="RCK55404.1"/>
    <property type="molecule type" value="Genomic_DNA"/>
</dbReference>
<dbReference type="Pfam" id="PF08991">
    <property type="entry name" value="CMC4"/>
    <property type="match status" value="1"/>
</dbReference>
<accession>A0A367XP36</accession>
<dbReference type="SUPFAM" id="SSF47072">
    <property type="entry name" value="Cysteine alpha-hairpin motif"/>
    <property type="match status" value="1"/>
</dbReference>
<evidence type="ECO:0000256" key="1">
    <source>
        <dbReference type="ARBA" id="ARBA00004569"/>
    </source>
</evidence>
<keyword evidence="9" id="KW-1185">Reference proteome</keyword>
<dbReference type="InterPro" id="IPR027179">
    <property type="entry name" value="CMC4"/>
</dbReference>
<feature type="disulfide bond" evidence="7">
    <location>
        <begin position="40"/>
        <end position="56"/>
    </location>
</feature>
<sequence>MSEVNETCKAQACAIQNCLQKNGYNEAKCSKYIDELYQCCKSFYETNGPDASSVCCPKFKLLQLKLRQRSLGEIDAKLIETRRS</sequence>
<evidence type="ECO:0000256" key="6">
    <source>
        <dbReference type="ARBA" id="ARBA00023157"/>
    </source>
</evidence>
<feature type="disulfide bond" evidence="7">
    <location>
        <begin position="8"/>
        <end position="39"/>
    </location>
</feature>
<protein>
    <recommendedName>
        <fullName evidence="3">Cx9C motif-containing protein 4, mitochondrial</fullName>
    </recommendedName>
</protein>
<evidence type="ECO:0000256" key="2">
    <source>
        <dbReference type="ARBA" id="ARBA00009858"/>
    </source>
</evidence>
<dbReference type="PANTHER" id="PTHR15590">
    <property type="entry name" value="CX9C MOTIF-CONTAINING PROTEIN 4"/>
    <property type="match status" value="1"/>
</dbReference>
<organism evidence="8 9">
    <name type="scientific">Candida viswanathii</name>
    <dbReference type="NCBI Taxonomy" id="5486"/>
    <lineage>
        <taxon>Eukaryota</taxon>
        <taxon>Fungi</taxon>
        <taxon>Dikarya</taxon>
        <taxon>Ascomycota</taxon>
        <taxon>Saccharomycotina</taxon>
        <taxon>Pichiomycetes</taxon>
        <taxon>Debaryomycetaceae</taxon>
        <taxon>Candida/Lodderomyces clade</taxon>
        <taxon>Candida</taxon>
    </lineage>
</organism>
<dbReference type="InterPro" id="IPR009069">
    <property type="entry name" value="Cys_alpha_HP_mot_SF"/>
</dbReference>
<dbReference type="GO" id="GO:0005758">
    <property type="term" value="C:mitochondrial intermembrane space"/>
    <property type="evidence" value="ECO:0007669"/>
    <property type="project" value="UniProtKB-SubCell"/>
</dbReference>